<keyword evidence="1" id="KW-0472">Membrane</keyword>
<feature type="transmembrane region" description="Helical" evidence="1">
    <location>
        <begin position="156"/>
        <end position="176"/>
    </location>
</feature>
<evidence type="ECO:0000313" key="3">
    <source>
        <dbReference type="Proteomes" id="UP001560685"/>
    </source>
</evidence>
<keyword evidence="3" id="KW-1185">Reference proteome</keyword>
<feature type="transmembrane region" description="Helical" evidence="1">
    <location>
        <begin position="122"/>
        <end position="144"/>
    </location>
</feature>
<dbReference type="Pfam" id="PF11188">
    <property type="entry name" value="DUF2975"/>
    <property type="match status" value="1"/>
</dbReference>
<keyword evidence="1" id="KW-1133">Transmembrane helix</keyword>
<dbReference type="InterPro" id="IPR021354">
    <property type="entry name" value="DUF2975"/>
</dbReference>
<dbReference type="Proteomes" id="UP001560685">
    <property type="component" value="Unassembled WGS sequence"/>
</dbReference>
<gene>
    <name evidence="2" type="ORF">ABFZ84_03605</name>
</gene>
<dbReference type="RefSeq" id="WP_369312549.1">
    <property type="nucleotide sequence ID" value="NZ_JBEHZE010000001.1"/>
</dbReference>
<evidence type="ECO:0000313" key="2">
    <source>
        <dbReference type="EMBL" id="MEX6632625.1"/>
    </source>
</evidence>
<organism evidence="2 3">
    <name type="scientific">Hyphococcus lacteus</name>
    <dbReference type="NCBI Taxonomy" id="3143536"/>
    <lineage>
        <taxon>Bacteria</taxon>
        <taxon>Pseudomonadati</taxon>
        <taxon>Pseudomonadota</taxon>
        <taxon>Alphaproteobacteria</taxon>
        <taxon>Parvularculales</taxon>
        <taxon>Parvularculaceae</taxon>
        <taxon>Hyphococcus</taxon>
    </lineage>
</organism>
<comment type="caution">
    <text evidence="2">The sequence shown here is derived from an EMBL/GenBank/DDBJ whole genome shotgun (WGS) entry which is preliminary data.</text>
</comment>
<protein>
    <submittedName>
        <fullName evidence="2">DUF2975 domain-containing protein</fullName>
    </submittedName>
</protein>
<feature type="transmembrane region" description="Helical" evidence="1">
    <location>
        <begin position="12"/>
        <end position="38"/>
    </location>
</feature>
<proteinExistence type="predicted"/>
<keyword evidence="1" id="KW-0812">Transmembrane</keyword>
<sequence>MESKSKSTTLRSVSMLITLLIYTRAILILNYLAVPYYYFAGSNWPKYIGSNPEDLDAKWPTLYLGIEVNERMTQSGLVIESLFLLISVTFGIYVIAQMLAILRNVQNDNAFARDNGARLRKIGFVGAAAQLSIYFVWLTGAVLQGMGLISVEGVEMGLSTAPWIGVLIAFSLATIFRHGTDLKEEQDLTV</sequence>
<accession>A0ABV3Z1G9</accession>
<name>A0ABV3Z1G9_9PROT</name>
<dbReference type="EMBL" id="JBEHZE010000001">
    <property type="protein sequence ID" value="MEX6632625.1"/>
    <property type="molecule type" value="Genomic_DNA"/>
</dbReference>
<feature type="transmembrane region" description="Helical" evidence="1">
    <location>
        <begin position="82"/>
        <end position="102"/>
    </location>
</feature>
<evidence type="ECO:0000256" key="1">
    <source>
        <dbReference type="SAM" id="Phobius"/>
    </source>
</evidence>
<reference evidence="2 3" key="1">
    <citation type="submission" date="2024-05" db="EMBL/GenBank/DDBJ databases">
        <title>Three bacterial strains, DH-69, EH-24, and ECK-19 isolated from coastal sediments.</title>
        <authorList>
            <person name="Ye Y.-Q."/>
            <person name="Du Z.-J."/>
        </authorList>
    </citation>
    <scope>NUCLEOTIDE SEQUENCE [LARGE SCALE GENOMIC DNA]</scope>
    <source>
        <strain evidence="2 3">ECK-19</strain>
    </source>
</reference>